<reference evidence="2" key="1">
    <citation type="submission" date="2022-10" db="EMBL/GenBank/DDBJ databases">
        <authorList>
            <person name="Boutroux M."/>
        </authorList>
    </citation>
    <scope>NUCLEOTIDE SEQUENCE</scope>
    <source>
        <strain evidence="2">51.81</strain>
    </source>
</reference>
<protein>
    <submittedName>
        <fullName evidence="2">Uncharacterized protein</fullName>
    </submittedName>
</protein>
<sequence>MKKFILLLLVPLPAACSAIDVERFDEAALAEVKQICVRDTYGNRMPHLAQELAASFQKAGASAEIQSVQEGFSDCRYLPAAAGTGAGINLWG</sequence>
<evidence type="ECO:0000256" key="1">
    <source>
        <dbReference type="SAM" id="SignalP"/>
    </source>
</evidence>
<dbReference type="EMBL" id="CP146598">
    <property type="protein sequence ID" value="WWY02221.1"/>
    <property type="molecule type" value="Genomic_DNA"/>
</dbReference>
<gene>
    <name evidence="2" type="ORF">ORY91_001589</name>
    <name evidence="3" type="ORF">V9W64_05605</name>
</gene>
<reference evidence="3" key="2">
    <citation type="submission" date="2024-02" db="EMBL/GenBank/DDBJ databases">
        <title>Neisseria leonii sp. nov.</title>
        <authorList>
            <person name="Boutroux M."/>
            <person name="Favre-Rochex S."/>
            <person name="Gorgette O."/>
            <person name="Touak G."/>
            <person name="Muhle E."/>
            <person name="Chesneau O."/>
            <person name="Clermont D."/>
            <person name="Rahi P."/>
        </authorList>
    </citation>
    <scope>NUCLEOTIDE SEQUENCE</scope>
    <source>
        <strain evidence="3">51.81</strain>
    </source>
</reference>
<evidence type="ECO:0000313" key="2">
    <source>
        <dbReference type="EMBL" id="MDD9328171.1"/>
    </source>
</evidence>
<keyword evidence="1" id="KW-0732">Signal</keyword>
<feature type="signal peptide" evidence="1">
    <location>
        <begin position="1"/>
        <end position="18"/>
    </location>
</feature>
<keyword evidence="4" id="KW-1185">Reference proteome</keyword>
<organism evidence="2">
    <name type="scientific">Neisseria leonii</name>
    <dbReference type="NCBI Taxonomy" id="2995413"/>
    <lineage>
        <taxon>Bacteria</taxon>
        <taxon>Pseudomonadati</taxon>
        <taxon>Pseudomonadota</taxon>
        <taxon>Betaproteobacteria</taxon>
        <taxon>Neisseriales</taxon>
        <taxon>Neisseriaceae</taxon>
        <taxon>Neisseria</taxon>
    </lineage>
</organism>
<name>A0A9X4E5A1_9NEIS</name>
<dbReference type="RefSeq" id="WP_274585274.1">
    <property type="nucleotide sequence ID" value="NZ_CP145811.1"/>
</dbReference>
<evidence type="ECO:0000313" key="3">
    <source>
        <dbReference type="EMBL" id="WWY02221.1"/>
    </source>
</evidence>
<accession>A0A9X4E5A1</accession>
<dbReference type="AlphaFoldDB" id="A0A9X4E5A1"/>
<evidence type="ECO:0000313" key="4">
    <source>
        <dbReference type="Proteomes" id="UP001149607"/>
    </source>
</evidence>
<feature type="chain" id="PRO_5042786814" evidence="1">
    <location>
        <begin position="19"/>
        <end position="92"/>
    </location>
</feature>
<dbReference type="EMBL" id="JAPQFL010000004">
    <property type="protein sequence ID" value="MDD9328171.1"/>
    <property type="molecule type" value="Genomic_DNA"/>
</dbReference>
<dbReference type="Proteomes" id="UP001149607">
    <property type="component" value="Chromosome"/>
</dbReference>
<proteinExistence type="predicted"/>